<dbReference type="Proteomes" id="UP000175744">
    <property type="component" value="Unassembled WGS sequence"/>
</dbReference>
<feature type="domain" description="Wadjet protein JetD C-terminal" evidence="1">
    <location>
        <begin position="163"/>
        <end position="260"/>
    </location>
</feature>
<keyword evidence="3" id="KW-1185">Reference proteome</keyword>
<dbReference type="Pfam" id="PF09983">
    <property type="entry name" value="JetD_C"/>
    <property type="match status" value="1"/>
</dbReference>
<gene>
    <name evidence="2" type="ORF">CLOACE_13500</name>
</gene>
<sequence>MKDLRNLNKKRIEIYEIQEYLQIDDYEKLVEAVIKLINEGVITPIKSSKQNGKKPSLFNRYNIEKKEEDNSKYINELCYKLNIILDKTYYMKNIDKYKRDRNYVIKLSKFLDEKQELLNTEVSANERSFQIWGREKFLIKEGGKRILKNLNVSGKFLNIYSTTEPLAYYSHHKNSPQKILIIENKDTFYSMRKHMIKGNNNILGEEISTLIYGGGKSIYKTFKDFEYCVEPYLLHRCNKILYLGDLDYEGIIIYEGLYEIFKDNFNIKPFVKGYKFMIDKYIKENMILPDTKEGQNRNIGKIFIEEFTVEYKNKILDILEGGKYIPEEILNISDF</sequence>
<dbReference type="RefSeq" id="WP_070110340.1">
    <property type="nucleotide sequence ID" value="NZ_LZFO01000017.1"/>
</dbReference>
<dbReference type="PATRIC" id="fig|1121290.3.peg.1329"/>
<evidence type="ECO:0000313" key="2">
    <source>
        <dbReference type="EMBL" id="OFI05969.1"/>
    </source>
</evidence>
<comment type="caution">
    <text evidence="2">The sequence shown here is derived from an EMBL/GenBank/DDBJ whole genome shotgun (WGS) entry which is preliminary data.</text>
</comment>
<proteinExistence type="predicted"/>
<organism evidence="2 3">
    <name type="scientific">Clostridium acetireducens DSM 10703</name>
    <dbReference type="NCBI Taxonomy" id="1121290"/>
    <lineage>
        <taxon>Bacteria</taxon>
        <taxon>Bacillati</taxon>
        <taxon>Bacillota</taxon>
        <taxon>Clostridia</taxon>
        <taxon>Eubacteriales</taxon>
        <taxon>Clostridiaceae</taxon>
        <taxon>Clostridium</taxon>
    </lineage>
</organism>
<reference evidence="2 3" key="1">
    <citation type="submission" date="2016-06" db="EMBL/GenBank/DDBJ databases">
        <title>Genome sequence of Clostridium acetireducens DSM 10703.</title>
        <authorList>
            <person name="Poehlein A."/>
            <person name="Fluechter S."/>
            <person name="Duerre P."/>
            <person name="Daniel R."/>
        </authorList>
    </citation>
    <scope>NUCLEOTIDE SEQUENCE [LARGE SCALE GENOMIC DNA]</scope>
    <source>
        <strain evidence="2 3">DSM 10703</strain>
    </source>
</reference>
<dbReference type="OrthoDB" id="9809365at2"/>
<dbReference type="STRING" id="1121290.CLAOCE_13500"/>
<accession>A0A1E8EYF1</accession>
<dbReference type="EMBL" id="LZFO01000017">
    <property type="protein sequence ID" value="OFI05969.1"/>
    <property type="molecule type" value="Genomic_DNA"/>
</dbReference>
<evidence type="ECO:0000313" key="3">
    <source>
        <dbReference type="Proteomes" id="UP000175744"/>
    </source>
</evidence>
<dbReference type="InterPro" id="IPR024534">
    <property type="entry name" value="JetD_C"/>
</dbReference>
<protein>
    <recommendedName>
        <fullName evidence="1">Wadjet protein JetD C-terminal domain-containing protein</fullName>
    </recommendedName>
</protein>
<dbReference type="AlphaFoldDB" id="A0A1E8EYF1"/>
<evidence type="ECO:0000259" key="1">
    <source>
        <dbReference type="Pfam" id="PF09983"/>
    </source>
</evidence>
<name>A0A1E8EYF1_9CLOT</name>